<keyword evidence="2 4" id="KW-0238">DNA-binding</keyword>
<dbReference type="InterPro" id="IPR023772">
    <property type="entry name" value="DNA-bd_HTH_TetR-type_CS"/>
</dbReference>
<dbReference type="Gene3D" id="1.10.357.10">
    <property type="entry name" value="Tetracycline Repressor, domain 2"/>
    <property type="match status" value="1"/>
</dbReference>
<dbReference type="SUPFAM" id="SSF46689">
    <property type="entry name" value="Homeodomain-like"/>
    <property type="match status" value="1"/>
</dbReference>
<evidence type="ECO:0000256" key="3">
    <source>
        <dbReference type="ARBA" id="ARBA00023163"/>
    </source>
</evidence>
<dbReference type="GO" id="GO:0000976">
    <property type="term" value="F:transcription cis-regulatory region binding"/>
    <property type="evidence" value="ECO:0007669"/>
    <property type="project" value="TreeGrafter"/>
</dbReference>
<dbReference type="PANTHER" id="PTHR30055">
    <property type="entry name" value="HTH-TYPE TRANSCRIPTIONAL REGULATOR RUTR"/>
    <property type="match status" value="1"/>
</dbReference>
<dbReference type="EMBL" id="CP011125">
    <property type="protein sequence ID" value="AKF07856.1"/>
    <property type="molecule type" value="Genomic_DNA"/>
</dbReference>
<dbReference type="AlphaFoldDB" id="A0A0F6W5A8"/>
<evidence type="ECO:0000259" key="5">
    <source>
        <dbReference type="PROSITE" id="PS50977"/>
    </source>
</evidence>
<keyword evidence="7" id="KW-1185">Reference proteome</keyword>
<evidence type="ECO:0000256" key="4">
    <source>
        <dbReference type="PROSITE-ProRule" id="PRU00335"/>
    </source>
</evidence>
<evidence type="ECO:0000256" key="2">
    <source>
        <dbReference type="ARBA" id="ARBA00023125"/>
    </source>
</evidence>
<dbReference type="PROSITE" id="PS50977">
    <property type="entry name" value="HTH_TETR_2"/>
    <property type="match status" value="1"/>
</dbReference>
<evidence type="ECO:0000313" key="7">
    <source>
        <dbReference type="Proteomes" id="UP000034883"/>
    </source>
</evidence>
<dbReference type="InterPro" id="IPR050109">
    <property type="entry name" value="HTH-type_TetR-like_transc_reg"/>
</dbReference>
<dbReference type="Pfam" id="PF00440">
    <property type="entry name" value="TetR_N"/>
    <property type="match status" value="1"/>
</dbReference>
<accession>A0A0F6W5A8</accession>
<feature type="DNA-binding region" description="H-T-H motif" evidence="4">
    <location>
        <begin position="10"/>
        <end position="29"/>
    </location>
</feature>
<dbReference type="GO" id="GO:0003700">
    <property type="term" value="F:DNA-binding transcription factor activity"/>
    <property type="evidence" value="ECO:0007669"/>
    <property type="project" value="TreeGrafter"/>
</dbReference>
<gene>
    <name evidence="6" type="ORF">DB32_005005</name>
</gene>
<dbReference type="Proteomes" id="UP000034883">
    <property type="component" value="Chromosome"/>
</dbReference>
<feature type="domain" description="HTH tetR-type" evidence="5">
    <location>
        <begin position="1"/>
        <end position="47"/>
    </location>
</feature>
<proteinExistence type="predicted"/>
<dbReference type="InterPro" id="IPR001647">
    <property type="entry name" value="HTH_TetR"/>
</dbReference>
<keyword evidence="3" id="KW-0804">Transcription</keyword>
<dbReference type="PROSITE" id="PS01081">
    <property type="entry name" value="HTH_TETR_1"/>
    <property type="match status" value="1"/>
</dbReference>
<name>A0A0F6W5A8_9BACT</name>
<dbReference type="STRING" id="927083.DB32_005005"/>
<dbReference type="PANTHER" id="PTHR30055:SF238">
    <property type="entry name" value="MYCOFACTOCIN BIOSYNTHESIS TRANSCRIPTIONAL REGULATOR MFTR-RELATED"/>
    <property type="match status" value="1"/>
</dbReference>
<evidence type="ECO:0000256" key="1">
    <source>
        <dbReference type="ARBA" id="ARBA00023015"/>
    </source>
</evidence>
<protein>
    <submittedName>
        <fullName evidence="6">Transcriptional regulator, TetR family protein</fullName>
    </submittedName>
</protein>
<reference evidence="6 7" key="1">
    <citation type="submission" date="2015-03" db="EMBL/GenBank/DDBJ databases">
        <title>Genome assembly of Sandaracinus amylolyticus DSM 53668.</title>
        <authorList>
            <person name="Sharma G."/>
            <person name="Subramanian S."/>
        </authorList>
    </citation>
    <scope>NUCLEOTIDE SEQUENCE [LARGE SCALE GENOMIC DNA]</scope>
    <source>
        <strain evidence="6 7">DSM 53668</strain>
    </source>
</reference>
<sequence length="189" mass="20678">MFLERGPSATTAEVAARAGVSEGSIFKRWKTKEALFFACMAPIPIADMGWIAKLPSRVGTRTIRENLEEIALEIVALFRLIMPSILMAQSVGEHHRRLGDFDTSPPIVSRKKLAAYLDAERKLGRLRAIDVDVMSRTILGSLFSFVHLEVSLAGQDPAPIAAETFVRGLVEILVSGAVPEGAPTKPKRR</sequence>
<dbReference type="KEGG" id="samy:DB32_005005"/>
<evidence type="ECO:0000313" key="6">
    <source>
        <dbReference type="EMBL" id="AKF07856.1"/>
    </source>
</evidence>
<keyword evidence="1" id="KW-0805">Transcription regulation</keyword>
<organism evidence="6 7">
    <name type="scientific">Sandaracinus amylolyticus</name>
    <dbReference type="NCBI Taxonomy" id="927083"/>
    <lineage>
        <taxon>Bacteria</taxon>
        <taxon>Pseudomonadati</taxon>
        <taxon>Myxococcota</taxon>
        <taxon>Polyangia</taxon>
        <taxon>Polyangiales</taxon>
        <taxon>Sandaracinaceae</taxon>
        <taxon>Sandaracinus</taxon>
    </lineage>
</organism>
<dbReference type="InterPro" id="IPR009057">
    <property type="entry name" value="Homeodomain-like_sf"/>
</dbReference>